<comment type="caution">
    <text evidence="3">The sequence shown here is derived from an EMBL/GenBank/DDBJ whole genome shotgun (WGS) entry which is preliminary data.</text>
</comment>
<organism evidence="3 4">
    <name type="scientific">Oribacterium parvum</name>
    <dbReference type="NCBI Taxonomy" id="1501329"/>
    <lineage>
        <taxon>Bacteria</taxon>
        <taxon>Bacillati</taxon>
        <taxon>Bacillota</taxon>
        <taxon>Clostridia</taxon>
        <taxon>Lachnospirales</taxon>
        <taxon>Lachnospiraceae</taxon>
        <taxon>Oribacterium</taxon>
    </lineage>
</organism>
<reference evidence="3" key="1">
    <citation type="submission" date="2020-04" db="EMBL/GenBank/DDBJ databases">
        <title>Deep metagenomics examines the oral microbiome during advanced dental caries in children, revealing novel taxa and co-occurrences with host molecules.</title>
        <authorList>
            <person name="Baker J.L."/>
            <person name="Morton J.T."/>
            <person name="Dinis M."/>
            <person name="Alvarez R."/>
            <person name="Tran N.C."/>
            <person name="Knight R."/>
            <person name="Edlund A."/>
        </authorList>
    </citation>
    <scope>NUCLEOTIDE SEQUENCE</scope>
    <source>
        <strain evidence="3">JCVI_24_bin.2</strain>
    </source>
</reference>
<dbReference type="InterPro" id="IPR015813">
    <property type="entry name" value="Pyrv/PenolPyrv_kinase-like_dom"/>
</dbReference>
<dbReference type="EMBL" id="JABZRD010000364">
    <property type="protein sequence ID" value="MBF1284094.1"/>
    <property type="molecule type" value="Genomic_DNA"/>
</dbReference>
<dbReference type="GO" id="GO:0046872">
    <property type="term" value="F:metal ion binding"/>
    <property type="evidence" value="ECO:0007669"/>
    <property type="project" value="UniProtKB-KW"/>
</dbReference>
<protein>
    <submittedName>
        <fullName evidence="3">Aldolase</fullName>
    </submittedName>
</protein>
<accession>A0A930DQC7</accession>
<dbReference type="Gene3D" id="3.20.20.60">
    <property type="entry name" value="Phosphoenolpyruvate-binding domains"/>
    <property type="match status" value="1"/>
</dbReference>
<proteinExistence type="predicted"/>
<dbReference type="InterPro" id="IPR005000">
    <property type="entry name" value="Aldolase/citrate-lyase_domain"/>
</dbReference>
<dbReference type="Pfam" id="PF03328">
    <property type="entry name" value="HpcH_HpaI"/>
    <property type="match status" value="1"/>
</dbReference>
<feature type="non-terminal residue" evidence="3">
    <location>
        <position position="148"/>
    </location>
</feature>
<sequence>MERKSNHLVLFYITNRPDVAIIAEKYGVDRIWIDLERLGKEERQKQMNTVKSQHSISDISTIKPLLTKAELMVRINPWNENSPQEIESVIEAGSDVIMLPYWKSNQEVRNFIQNVNGRCKTSLLLETKEAVECVDEVLSNGGFDEIHI</sequence>
<dbReference type="InterPro" id="IPR040442">
    <property type="entry name" value="Pyrv_kinase-like_dom_sf"/>
</dbReference>
<feature type="domain" description="HpcH/HpaI aldolase/citrate lyase" evidence="2">
    <location>
        <begin position="8"/>
        <end position="145"/>
    </location>
</feature>
<dbReference type="AlphaFoldDB" id="A0A930DQC7"/>
<keyword evidence="1" id="KW-0479">Metal-binding</keyword>
<dbReference type="SUPFAM" id="SSF51621">
    <property type="entry name" value="Phosphoenolpyruvate/pyruvate domain"/>
    <property type="match status" value="1"/>
</dbReference>
<dbReference type="GO" id="GO:0003824">
    <property type="term" value="F:catalytic activity"/>
    <property type="evidence" value="ECO:0007669"/>
    <property type="project" value="InterPro"/>
</dbReference>
<evidence type="ECO:0000256" key="1">
    <source>
        <dbReference type="ARBA" id="ARBA00022723"/>
    </source>
</evidence>
<gene>
    <name evidence="3" type="ORF">HXM93_06145</name>
</gene>
<evidence type="ECO:0000259" key="2">
    <source>
        <dbReference type="Pfam" id="PF03328"/>
    </source>
</evidence>
<dbReference type="Proteomes" id="UP000709351">
    <property type="component" value="Unassembled WGS sequence"/>
</dbReference>
<evidence type="ECO:0000313" key="3">
    <source>
        <dbReference type="EMBL" id="MBF1284094.1"/>
    </source>
</evidence>
<evidence type="ECO:0000313" key="4">
    <source>
        <dbReference type="Proteomes" id="UP000709351"/>
    </source>
</evidence>
<name>A0A930DQC7_9FIRM</name>